<comment type="subcellular location">
    <subcellularLocation>
        <location evidence="1 7">Membrane</location>
        <topology evidence="1 7">Multi-pass membrane protein</topology>
    </subcellularLocation>
</comment>
<evidence type="ECO:0000256" key="4">
    <source>
        <dbReference type="ARBA" id="ARBA00022692"/>
    </source>
</evidence>
<accession>A0AAE0U069</accession>
<keyword evidence="4 7" id="KW-0812">Transmembrane</keyword>
<feature type="transmembrane region" description="Helical" evidence="7">
    <location>
        <begin position="548"/>
        <end position="573"/>
    </location>
</feature>
<dbReference type="PANTHER" id="PTHR11101">
    <property type="entry name" value="PHOSPHATE TRANSPORTER"/>
    <property type="match status" value="1"/>
</dbReference>
<proteinExistence type="inferred from homology"/>
<feature type="transmembrane region" description="Helical" evidence="7">
    <location>
        <begin position="229"/>
        <end position="249"/>
    </location>
</feature>
<feature type="region of interest" description="Disordered" evidence="8">
    <location>
        <begin position="305"/>
        <end position="352"/>
    </location>
</feature>
<dbReference type="GO" id="GO:0016020">
    <property type="term" value="C:membrane"/>
    <property type="evidence" value="ECO:0007669"/>
    <property type="project" value="UniProtKB-SubCell"/>
</dbReference>
<keyword evidence="6 7" id="KW-0472">Membrane</keyword>
<feature type="transmembrane region" description="Helical" evidence="7">
    <location>
        <begin position="85"/>
        <end position="104"/>
    </location>
</feature>
<dbReference type="Pfam" id="PF01384">
    <property type="entry name" value="PHO4"/>
    <property type="match status" value="1"/>
</dbReference>
<organism evidence="9 10">
    <name type="scientific">Podospora didyma</name>
    <dbReference type="NCBI Taxonomy" id="330526"/>
    <lineage>
        <taxon>Eukaryota</taxon>
        <taxon>Fungi</taxon>
        <taxon>Dikarya</taxon>
        <taxon>Ascomycota</taxon>
        <taxon>Pezizomycotina</taxon>
        <taxon>Sordariomycetes</taxon>
        <taxon>Sordariomycetidae</taxon>
        <taxon>Sordariales</taxon>
        <taxon>Podosporaceae</taxon>
        <taxon>Podospora</taxon>
    </lineage>
</organism>
<keyword evidence="3 7" id="KW-0592">Phosphate transport</keyword>
<feature type="transmembrane region" description="Helical" evidence="7">
    <location>
        <begin position="155"/>
        <end position="175"/>
    </location>
</feature>
<sequence>MPLRQFDYLFAIGTIFAALDAWNIGANDVANSWATSVGSQSVTYIQAMILGSIMELAGSIGVGARVADTIRTKIVDTALFTKDPSILMLGMVCAVTASSIYLTIATKIGLPVSTTHSIMGGVIGMGVASVGANGVQWVGKGTGVNTINAGVVQVFLAWIIAPGLSGIFGAAIFLITKYGVMLRKNPVWKAFFLVPVYFGITACLLTMLLLWKGGSYTITLTDPEVAGTIVGTGAAFAIFIAVTLMPWLYRVVICDDWPLRWYHIPLGLLLLRRPEPPARPSDGGPGVKNYYEGHLTLEELQARRAAENGDTETTAAHAAATDDANEKKVPDGSDTSDTGHDGRAPPKKLVGPRPEGPVYSLAVLFWFVKYAFLRGVDQDVVHLQSRKDILTGDVEELHAHAAHYDNKAEYMYSFLQVMTAATASFTHGANDISNAIGPYATIFQIWESGKLPAKDRAEVPIWILVFGGGFLVIGLWTYGYNIMKNLGNRITLHSPSRGFSMELGSAITVILATRLKLPISTTQCITGATVGVGLCSGTWRTINWRMVAWIYGGWIITLPATGIIAGCLMGIVINAPRWGGGV</sequence>
<evidence type="ECO:0000256" key="6">
    <source>
        <dbReference type="ARBA" id="ARBA00023136"/>
    </source>
</evidence>
<dbReference type="PANTHER" id="PTHR11101:SF80">
    <property type="entry name" value="PHOSPHATE TRANSPORTER"/>
    <property type="match status" value="1"/>
</dbReference>
<comment type="similarity">
    <text evidence="7">Belongs to the inorganic phosphate transporter (PiT) (TC 2.A.20) family.</text>
</comment>
<comment type="caution">
    <text evidence="9">The sequence shown here is derived from an EMBL/GenBank/DDBJ whole genome shotgun (WGS) entry which is preliminary data.</text>
</comment>
<feature type="transmembrane region" description="Helical" evidence="7">
    <location>
        <begin position="7"/>
        <end position="24"/>
    </location>
</feature>
<dbReference type="GO" id="GO:0035435">
    <property type="term" value="P:phosphate ion transmembrane transport"/>
    <property type="evidence" value="ECO:0007669"/>
    <property type="project" value="TreeGrafter"/>
</dbReference>
<evidence type="ECO:0000256" key="8">
    <source>
        <dbReference type="SAM" id="MobiDB-lite"/>
    </source>
</evidence>
<reference evidence="9" key="1">
    <citation type="journal article" date="2023" name="Mol. Phylogenet. Evol.">
        <title>Genome-scale phylogeny and comparative genomics of the fungal order Sordariales.</title>
        <authorList>
            <person name="Hensen N."/>
            <person name="Bonometti L."/>
            <person name="Westerberg I."/>
            <person name="Brannstrom I.O."/>
            <person name="Guillou S."/>
            <person name="Cros-Aarteil S."/>
            <person name="Calhoun S."/>
            <person name="Haridas S."/>
            <person name="Kuo A."/>
            <person name="Mondo S."/>
            <person name="Pangilinan J."/>
            <person name="Riley R."/>
            <person name="LaButti K."/>
            <person name="Andreopoulos B."/>
            <person name="Lipzen A."/>
            <person name="Chen C."/>
            <person name="Yan M."/>
            <person name="Daum C."/>
            <person name="Ng V."/>
            <person name="Clum A."/>
            <person name="Steindorff A."/>
            <person name="Ohm R.A."/>
            <person name="Martin F."/>
            <person name="Silar P."/>
            <person name="Natvig D.O."/>
            <person name="Lalanne C."/>
            <person name="Gautier V."/>
            <person name="Ament-Velasquez S.L."/>
            <person name="Kruys A."/>
            <person name="Hutchinson M.I."/>
            <person name="Powell A.J."/>
            <person name="Barry K."/>
            <person name="Miller A.N."/>
            <person name="Grigoriev I.V."/>
            <person name="Debuchy R."/>
            <person name="Gladieux P."/>
            <person name="Hiltunen Thoren M."/>
            <person name="Johannesson H."/>
        </authorList>
    </citation>
    <scope>NUCLEOTIDE SEQUENCE</scope>
    <source>
        <strain evidence="9">CBS 232.78</strain>
    </source>
</reference>
<dbReference type="InterPro" id="IPR001204">
    <property type="entry name" value="Phos_transporter"/>
</dbReference>
<evidence type="ECO:0000256" key="1">
    <source>
        <dbReference type="ARBA" id="ARBA00004141"/>
    </source>
</evidence>
<comment type="function">
    <text evidence="7">Sodium-phosphate symporter.</text>
</comment>
<gene>
    <name evidence="9" type="ORF">B0H63DRAFT_494775</name>
</gene>
<keyword evidence="2 7" id="KW-0813">Transport</keyword>
<feature type="compositionally biased region" description="Basic and acidic residues" evidence="8">
    <location>
        <begin position="324"/>
        <end position="344"/>
    </location>
</feature>
<dbReference type="EMBL" id="JAULSW010000004">
    <property type="protein sequence ID" value="KAK3386153.1"/>
    <property type="molecule type" value="Genomic_DNA"/>
</dbReference>
<reference evidence="9" key="2">
    <citation type="submission" date="2023-06" db="EMBL/GenBank/DDBJ databases">
        <authorList>
            <consortium name="Lawrence Berkeley National Laboratory"/>
            <person name="Haridas S."/>
            <person name="Hensen N."/>
            <person name="Bonometti L."/>
            <person name="Westerberg I."/>
            <person name="Brannstrom I.O."/>
            <person name="Guillou S."/>
            <person name="Cros-Aarteil S."/>
            <person name="Calhoun S."/>
            <person name="Kuo A."/>
            <person name="Mondo S."/>
            <person name="Pangilinan J."/>
            <person name="Riley R."/>
            <person name="LaButti K."/>
            <person name="Andreopoulos B."/>
            <person name="Lipzen A."/>
            <person name="Chen C."/>
            <person name="Yanf M."/>
            <person name="Daum C."/>
            <person name="Ng V."/>
            <person name="Clum A."/>
            <person name="Steindorff A."/>
            <person name="Ohm R."/>
            <person name="Martin F."/>
            <person name="Silar P."/>
            <person name="Natvig D."/>
            <person name="Lalanne C."/>
            <person name="Gautier V."/>
            <person name="Ament-velasquez S.L."/>
            <person name="Kruys A."/>
            <person name="Hutchinson M.I."/>
            <person name="Powell A.J."/>
            <person name="Barry K."/>
            <person name="Miller A.N."/>
            <person name="Grigoriev I.V."/>
            <person name="Debuchy R."/>
            <person name="Gladieux P."/>
            <person name="Thoren M.H."/>
            <person name="Johannesson H."/>
        </authorList>
    </citation>
    <scope>NUCLEOTIDE SEQUENCE</scope>
    <source>
        <strain evidence="9">CBS 232.78</strain>
    </source>
</reference>
<dbReference type="GO" id="GO:0005315">
    <property type="term" value="F:phosphate transmembrane transporter activity"/>
    <property type="evidence" value="ECO:0007669"/>
    <property type="project" value="InterPro"/>
</dbReference>
<feature type="transmembrane region" description="Helical" evidence="7">
    <location>
        <begin position="187"/>
        <end position="209"/>
    </location>
</feature>
<dbReference type="Proteomes" id="UP001285441">
    <property type="component" value="Unassembled WGS sequence"/>
</dbReference>
<evidence type="ECO:0000256" key="7">
    <source>
        <dbReference type="RuleBase" id="RU363058"/>
    </source>
</evidence>
<dbReference type="AlphaFoldDB" id="A0AAE0U069"/>
<protein>
    <recommendedName>
        <fullName evidence="7">Phosphate transporter</fullName>
    </recommendedName>
</protein>
<keyword evidence="10" id="KW-1185">Reference proteome</keyword>
<feature type="transmembrane region" description="Helical" evidence="7">
    <location>
        <begin position="44"/>
        <end position="64"/>
    </location>
</feature>
<feature type="transmembrane region" description="Helical" evidence="7">
    <location>
        <begin position="459"/>
        <end position="479"/>
    </location>
</feature>
<feature type="compositionally biased region" description="Low complexity" evidence="8">
    <location>
        <begin position="311"/>
        <end position="322"/>
    </location>
</feature>
<evidence type="ECO:0000256" key="2">
    <source>
        <dbReference type="ARBA" id="ARBA00022448"/>
    </source>
</evidence>
<evidence type="ECO:0000256" key="5">
    <source>
        <dbReference type="ARBA" id="ARBA00022989"/>
    </source>
</evidence>
<evidence type="ECO:0000256" key="3">
    <source>
        <dbReference type="ARBA" id="ARBA00022592"/>
    </source>
</evidence>
<evidence type="ECO:0000313" key="9">
    <source>
        <dbReference type="EMBL" id="KAK3386153.1"/>
    </source>
</evidence>
<keyword evidence="5 7" id="KW-1133">Transmembrane helix</keyword>
<evidence type="ECO:0000313" key="10">
    <source>
        <dbReference type="Proteomes" id="UP001285441"/>
    </source>
</evidence>
<name>A0AAE0U069_9PEZI</name>